<dbReference type="VEuPathDB" id="FungiDB:JI435_302480"/>
<keyword evidence="2" id="KW-1185">Reference proteome</keyword>
<evidence type="ECO:0000313" key="1">
    <source>
        <dbReference type="EMBL" id="QRC95579.1"/>
    </source>
</evidence>
<gene>
    <name evidence="1" type="ORF">JI435_302480</name>
</gene>
<proteinExistence type="predicted"/>
<dbReference type="EMBL" id="CP069027">
    <property type="protein sequence ID" value="QRC95579.1"/>
    <property type="molecule type" value="Genomic_DNA"/>
</dbReference>
<evidence type="ECO:0000313" key="2">
    <source>
        <dbReference type="Proteomes" id="UP000663193"/>
    </source>
</evidence>
<organism evidence="1 2">
    <name type="scientific">Phaeosphaeria nodorum (strain SN15 / ATCC MYA-4574 / FGSC 10173)</name>
    <name type="common">Glume blotch fungus</name>
    <name type="synonym">Parastagonospora nodorum</name>
    <dbReference type="NCBI Taxonomy" id="321614"/>
    <lineage>
        <taxon>Eukaryota</taxon>
        <taxon>Fungi</taxon>
        <taxon>Dikarya</taxon>
        <taxon>Ascomycota</taxon>
        <taxon>Pezizomycotina</taxon>
        <taxon>Dothideomycetes</taxon>
        <taxon>Pleosporomycetidae</taxon>
        <taxon>Pleosporales</taxon>
        <taxon>Pleosporineae</taxon>
        <taxon>Phaeosphaeriaceae</taxon>
        <taxon>Parastagonospora</taxon>
    </lineage>
</organism>
<protein>
    <submittedName>
        <fullName evidence="1">Uncharacterized protein</fullName>
    </submittedName>
</protein>
<dbReference type="AlphaFoldDB" id="A0A7U2HZ01"/>
<dbReference type="Proteomes" id="UP000663193">
    <property type="component" value="Chromosome 5"/>
</dbReference>
<reference evidence="2" key="1">
    <citation type="journal article" date="2021" name="BMC Genomics">
        <title>Chromosome-level genome assembly and manually-curated proteome of model necrotroph Parastagonospora nodorum Sn15 reveals a genome-wide trove of candidate effector homologs, and redundancy of virulence-related functions within an accessory chromosome.</title>
        <authorList>
            <person name="Bertazzoni S."/>
            <person name="Jones D.A.B."/>
            <person name="Phan H.T."/>
            <person name="Tan K.-C."/>
            <person name="Hane J.K."/>
        </authorList>
    </citation>
    <scope>NUCLEOTIDE SEQUENCE [LARGE SCALE GENOMIC DNA]</scope>
    <source>
        <strain evidence="2">SN15 / ATCC MYA-4574 / FGSC 10173)</strain>
    </source>
</reference>
<accession>A0A7U2HZ01</accession>
<sequence length="121" mass="14159">MQGDMSLYMRLLRRTTEGLRTASGLRWHYTRILVERRGTWLGVCICALSVLRRLQGEMLRVWRRGAVWVVADRERQFIRCCASIDGLDFQPYKVLSMNTQHIVNYDEAQPWRNKVAACVIA</sequence>
<name>A0A7U2HZ01_PHANO</name>